<reference evidence="1" key="1">
    <citation type="journal article" date="2021" name="Nat. Commun.">
        <title>Genetic determinants of endophytism in the Arabidopsis root mycobiome.</title>
        <authorList>
            <person name="Mesny F."/>
            <person name="Miyauchi S."/>
            <person name="Thiergart T."/>
            <person name="Pickel B."/>
            <person name="Atanasova L."/>
            <person name="Karlsson M."/>
            <person name="Huettel B."/>
            <person name="Barry K.W."/>
            <person name="Haridas S."/>
            <person name="Chen C."/>
            <person name="Bauer D."/>
            <person name="Andreopoulos W."/>
            <person name="Pangilinan J."/>
            <person name="LaButti K."/>
            <person name="Riley R."/>
            <person name="Lipzen A."/>
            <person name="Clum A."/>
            <person name="Drula E."/>
            <person name="Henrissat B."/>
            <person name="Kohler A."/>
            <person name="Grigoriev I.V."/>
            <person name="Martin F.M."/>
            <person name="Hacquard S."/>
        </authorList>
    </citation>
    <scope>NUCLEOTIDE SEQUENCE</scope>
    <source>
        <strain evidence="1">MPI-CAGE-CH-0243</strain>
    </source>
</reference>
<comment type="caution">
    <text evidence="1">The sequence shown here is derived from an EMBL/GenBank/DDBJ whole genome shotgun (WGS) entry which is preliminary data.</text>
</comment>
<dbReference type="EMBL" id="JAGMWT010000030">
    <property type="protein sequence ID" value="KAH7109819.1"/>
    <property type="molecule type" value="Genomic_DNA"/>
</dbReference>
<name>A0A9P9I803_9PLEO</name>
<gene>
    <name evidence="1" type="ORF">B0J11DRAFT_499418</name>
</gene>
<evidence type="ECO:0000313" key="2">
    <source>
        <dbReference type="Proteomes" id="UP000700596"/>
    </source>
</evidence>
<keyword evidence="2" id="KW-1185">Reference proteome</keyword>
<evidence type="ECO:0000313" key="1">
    <source>
        <dbReference type="EMBL" id="KAH7109819.1"/>
    </source>
</evidence>
<dbReference type="Proteomes" id="UP000700596">
    <property type="component" value="Unassembled WGS sequence"/>
</dbReference>
<proteinExistence type="predicted"/>
<protein>
    <submittedName>
        <fullName evidence="1">Uncharacterized protein</fullName>
    </submittedName>
</protein>
<accession>A0A9P9I803</accession>
<sequence length="211" mass="23641">MAAPFQNHMGTKVNPCVIINGVSGPCHLLACGHIVIINHGNWSCAQNCRHVVDSNSLGHPRFNGHTLTDHLYCTICNQNEPITIFKARHAQSADIQNLRHTMPMTRETLKSVPGFCAERLEYEPPLSILCLEYSHYDGNGIDPMHTHRLLCGHEVFVWPSRPCAANCHQAEPRCRGHAHPQNRVQADAILCQLCVQKAESGVAQYRWPRTL</sequence>
<dbReference type="OrthoDB" id="3690919at2759"/>
<organism evidence="1 2">
    <name type="scientific">Dendryphion nanum</name>
    <dbReference type="NCBI Taxonomy" id="256645"/>
    <lineage>
        <taxon>Eukaryota</taxon>
        <taxon>Fungi</taxon>
        <taxon>Dikarya</taxon>
        <taxon>Ascomycota</taxon>
        <taxon>Pezizomycotina</taxon>
        <taxon>Dothideomycetes</taxon>
        <taxon>Pleosporomycetidae</taxon>
        <taxon>Pleosporales</taxon>
        <taxon>Torulaceae</taxon>
        <taxon>Dendryphion</taxon>
    </lineage>
</organism>
<dbReference type="AlphaFoldDB" id="A0A9P9I803"/>